<evidence type="ECO:0000256" key="2">
    <source>
        <dbReference type="ARBA" id="ARBA00022630"/>
    </source>
</evidence>
<keyword evidence="4" id="KW-0560">Oxidoreductase</keyword>
<evidence type="ECO:0000256" key="3">
    <source>
        <dbReference type="ARBA" id="ARBA00022827"/>
    </source>
</evidence>
<dbReference type="Proteomes" id="UP001147746">
    <property type="component" value="Unassembled WGS sequence"/>
</dbReference>
<dbReference type="SUPFAM" id="SSF54373">
    <property type="entry name" value="FAD-linked reductases, C-terminal domain"/>
    <property type="match status" value="1"/>
</dbReference>
<dbReference type="Gene3D" id="3.50.50.60">
    <property type="entry name" value="FAD/NAD(P)-binding domain"/>
    <property type="match status" value="1"/>
</dbReference>
<dbReference type="OrthoDB" id="40579at2759"/>
<dbReference type="InterPro" id="IPR002938">
    <property type="entry name" value="FAD-bd"/>
</dbReference>
<evidence type="ECO:0000256" key="1">
    <source>
        <dbReference type="ARBA" id="ARBA00007992"/>
    </source>
</evidence>
<reference evidence="8" key="1">
    <citation type="submission" date="2022-12" db="EMBL/GenBank/DDBJ databases">
        <authorList>
            <person name="Petersen C."/>
        </authorList>
    </citation>
    <scope>NUCLEOTIDE SEQUENCE</scope>
    <source>
        <strain evidence="8">IBT 21472</strain>
    </source>
</reference>
<dbReference type="InterPro" id="IPR050493">
    <property type="entry name" value="FAD-dep_Monooxygenase_BioMet"/>
</dbReference>
<feature type="domain" description="FAD-binding" evidence="7">
    <location>
        <begin position="74"/>
        <end position="159"/>
    </location>
</feature>
<dbReference type="InterPro" id="IPR036188">
    <property type="entry name" value="FAD/NAD-bd_sf"/>
</dbReference>
<dbReference type="PANTHER" id="PTHR13789">
    <property type="entry name" value="MONOOXYGENASE"/>
    <property type="match status" value="1"/>
</dbReference>
<proteinExistence type="inferred from homology"/>
<evidence type="ECO:0000256" key="4">
    <source>
        <dbReference type="ARBA" id="ARBA00023002"/>
    </source>
</evidence>
<comment type="caution">
    <text evidence="8">The sequence shown here is derived from an EMBL/GenBank/DDBJ whole genome shotgun (WGS) entry which is preliminary data.</text>
</comment>
<gene>
    <name evidence="8" type="ORF">N7476_003542</name>
</gene>
<keyword evidence="3" id="KW-0274">FAD</keyword>
<dbReference type="PANTHER" id="PTHR13789:SF314">
    <property type="entry name" value="FAD-BINDING DOMAIN-CONTAINING PROTEIN"/>
    <property type="match status" value="1"/>
</dbReference>
<reference evidence="8" key="2">
    <citation type="journal article" date="2023" name="IMA Fungus">
        <title>Comparative genomic study of the Penicillium genus elucidates a diverse pangenome and 15 lateral gene transfer events.</title>
        <authorList>
            <person name="Petersen C."/>
            <person name="Sorensen T."/>
            <person name="Nielsen M.R."/>
            <person name="Sondergaard T.E."/>
            <person name="Sorensen J.L."/>
            <person name="Fitzpatrick D.A."/>
            <person name="Frisvad J.C."/>
            <person name="Nielsen K.L."/>
        </authorList>
    </citation>
    <scope>NUCLEOTIDE SEQUENCE</scope>
    <source>
        <strain evidence="8">IBT 21472</strain>
    </source>
</reference>
<sequence length="204" mass="22559">MEVFKGSIAAEGHMPAMFKYNEGNFIAIIAAGDEGNRNLVMYPFRMHWYMSVSCTVPDTILKDLTSLEYSWNAKGNVEELAENIRGFPRWLRRLSSYVKGRGVLIGDAAHSMVPYQGQGANQCLEDVEGLNALFADVSDGDFIPDRLRLWDRIRRPRASGNSEKRACFAVQNIDQRSDTSDLGGGALREDEGGTCATISASNRG</sequence>
<keyword evidence="2" id="KW-0285">Flavoprotein</keyword>
<dbReference type="EMBL" id="JAPZBO010000002">
    <property type="protein sequence ID" value="KAJ5324942.1"/>
    <property type="molecule type" value="Genomic_DNA"/>
</dbReference>
<evidence type="ECO:0000313" key="9">
    <source>
        <dbReference type="Proteomes" id="UP001147746"/>
    </source>
</evidence>
<dbReference type="Pfam" id="PF01494">
    <property type="entry name" value="FAD_binding_3"/>
    <property type="match status" value="1"/>
</dbReference>
<feature type="region of interest" description="Disordered" evidence="6">
    <location>
        <begin position="179"/>
        <end position="204"/>
    </location>
</feature>
<organism evidence="8 9">
    <name type="scientific">Penicillium atrosanguineum</name>
    <dbReference type="NCBI Taxonomy" id="1132637"/>
    <lineage>
        <taxon>Eukaryota</taxon>
        <taxon>Fungi</taxon>
        <taxon>Dikarya</taxon>
        <taxon>Ascomycota</taxon>
        <taxon>Pezizomycotina</taxon>
        <taxon>Eurotiomycetes</taxon>
        <taxon>Eurotiomycetidae</taxon>
        <taxon>Eurotiales</taxon>
        <taxon>Aspergillaceae</taxon>
        <taxon>Penicillium</taxon>
    </lineage>
</organism>
<keyword evidence="9" id="KW-1185">Reference proteome</keyword>
<dbReference type="GO" id="GO:0071949">
    <property type="term" value="F:FAD binding"/>
    <property type="evidence" value="ECO:0007669"/>
    <property type="project" value="InterPro"/>
</dbReference>
<protein>
    <submittedName>
        <fullName evidence="8">Monooxygenase FAD-binding protein</fullName>
    </submittedName>
</protein>
<evidence type="ECO:0000256" key="6">
    <source>
        <dbReference type="SAM" id="MobiDB-lite"/>
    </source>
</evidence>
<comment type="similarity">
    <text evidence="1">Belongs to the paxM FAD-dependent monooxygenase family.</text>
</comment>
<dbReference type="PRINTS" id="PR00420">
    <property type="entry name" value="RNGMNOXGNASE"/>
</dbReference>
<name>A0A9W9Q888_9EURO</name>
<evidence type="ECO:0000313" key="8">
    <source>
        <dbReference type="EMBL" id="KAJ5324942.1"/>
    </source>
</evidence>
<dbReference type="SUPFAM" id="SSF51905">
    <property type="entry name" value="FAD/NAD(P)-binding domain"/>
    <property type="match status" value="1"/>
</dbReference>
<keyword evidence="5 8" id="KW-0503">Monooxygenase</keyword>
<dbReference type="AlphaFoldDB" id="A0A9W9Q888"/>
<evidence type="ECO:0000259" key="7">
    <source>
        <dbReference type="Pfam" id="PF01494"/>
    </source>
</evidence>
<accession>A0A9W9Q888</accession>
<evidence type="ECO:0000256" key="5">
    <source>
        <dbReference type="ARBA" id="ARBA00023033"/>
    </source>
</evidence>
<dbReference type="GO" id="GO:0004497">
    <property type="term" value="F:monooxygenase activity"/>
    <property type="evidence" value="ECO:0007669"/>
    <property type="project" value="UniProtKB-KW"/>
</dbReference>